<evidence type="ECO:0000313" key="5">
    <source>
        <dbReference type="Proteomes" id="UP000069001"/>
    </source>
</evidence>
<sequence length="304" mass="31954">MHEHHEVIVIGGSFAGLSAAMQLARARRRVLVIDAGRPRNRFAAHAHGFFGQDGKPPAQIVEEAAAQLDAYATVRRIAGDVRTAERDADGRFHVTLADGSRASADRLILATGIRDALPALPGLAERWGVSVLHCPYCHGYEVSGRRLGVLATHPLSVHQAILIPDWGPTTWFTQGVVEANHEEAALLDARGVRIERSPVVEILGDAPRIDALRLADGQVVPIDALFVGARTAMASDLAQQLGCAFDDGPLGPVVRVDAGKETSVAGVFAAGDASTPMTNATFASASGVMAGVAAHRSLIVGLRA</sequence>
<dbReference type="InterPro" id="IPR050097">
    <property type="entry name" value="Ferredoxin-NADP_redctase_2"/>
</dbReference>
<evidence type="ECO:0000256" key="1">
    <source>
        <dbReference type="ARBA" id="ARBA00022630"/>
    </source>
</evidence>
<evidence type="ECO:0000259" key="3">
    <source>
        <dbReference type="Pfam" id="PF07992"/>
    </source>
</evidence>
<reference evidence="4 5" key="1">
    <citation type="submission" date="2015-11" db="EMBL/GenBank/DDBJ databases">
        <title>Expanding the genomic diversity of Burkholderia species for the development of highly accurate diagnostics.</title>
        <authorList>
            <person name="Sahl J."/>
            <person name="Keim P."/>
            <person name="Wagner D."/>
        </authorList>
    </citation>
    <scope>NUCLEOTIDE SEQUENCE [LARGE SCALE GENOMIC DNA]</scope>
    <source>
        <strain evidence="4 5">MSMB1302</strain>
    </source>
</reference>
<proteinExistence type="predicted"/>
<keyword evidence="2" id="KW-0560">Oxidoreductase</keyword>
<feature type="domain" description="FAD/NAD(P)-binding" evidence="3">
    <location>
        <begin position="185"/>
        <end position="286"/>
    </location>
</feature>
<dbReference type="AlphaFoldDB" id="A0A118IWN3"/>
<dbReference type="Proteomes" id="UP000069001">
    <property type="component" value="Unassembled WGS sequence"/>
</dbReference>
<dbReference type="Pfam" id="PF07992">
    <property type="entry name" value="Pyr_redox_2"/>
    <property type="match status" value="2"/>
</dbReference>
<gene>
    <name evidence="4" type="ORF">WS90_28910</name>
</gene>
<evidence type="ECO:0000256" key="2">
    <source>
        <dbReference type="ARBA" id="ARBA00023002"/>
    </source>
</evidence>
<dbReference type="GO" id="GO:0016491">
    <property type="term" value="F:oxidoreductase activity"/>
    <property type="evidence" value="ECO:0007669"/>
    <property type="project" value="UniProtKB-KW"/>
</dbReference>
<dbReference type="PRINTS" id="PR00469">
    <property type="entry name" value="PNDRDTASEII"/>
</dbReference>
<dbReference type="InterPro" id="IPR023753">
    <property type="entry name" value="FAD/NAD-binding_dom"/>
</dbReference>
<name>A0A118IWN3_BURCE</name>
<dbReference type="PANTHER" id="PTHR48105">
    <property type="entry name" value="THIOREDOXIN REDUCTASE 1-RELATED-RELATED"/>
    <property type="match status" value="1"/>
</dbReference>
<dbReference type="RefSeq" id="WP_059521702.1">
    <property type="nucleotide sequence ID" value="NZ_LOXZ01000006.1"/>
</dbReference>
<dbReference type="Gene3D" id="3.50.50.60">
    <property type="entry name" value="FAD/NAD(P)-binding domain"/>
    <property type="match status" value="2"/>
</dbReference>
<dbReference type="EMBL" id="LOYH01000092">
    <property type="protein sequence ID" value="KVK75140.1"/>
    <property type="molecule type" value="Genomic_DNA"/>
</dbReference>
<keyword evidence="1" id="KW-0285">Flavoprotein</keyword>
<protein>
    <submittedName>
        <fullName evidence="4">Thioredoxin reductase</fullName>
    </submittedName>
</protein>
<organism evidence="4 5">
    <name type="scientific">Burkholderia cepacia</name>
    <name type="common">Pseudomonas cepacia</name>
    <dbReference type="NCBI Taxonomy" id="292"/>
    <lineage>
        <taxon>Bacteria</taxon>
        <taxon>Pseudomonadati</taxon>
        <taxon>Pseudomonadota</taxon>
        <taxon>Betaproteobacteria</taxon>
        <taxon>Burkholderiales</taxon>
        <taxon>Burkholderiaceae</taxon>
        <taxon>Burkholderia</taxon>
        <taxon>Burkholderia cepacia complex</taxon>
    </lineage>
</organism>
<evidence type="ECO:0000313" key="4">
    <source>
        <dbReference type="EMBL" id="KVK75140.1"/>
    </source>
</evidence>
<dbReference type="SUPFAM" id="SSF51905">
    <property type="entry name" value="FAD/NAD(P)-binding domain"/>
    <property type="match status" value="1"/>
</dbReference>
<accession>A0A118IWN3</accession>
<comment type="caution">
    <text evidence="4">The sequence shown here is derived from an EMBL/GenBank/DDBJ whole genome shotgun (WGS) entry which is preliminary data.</text>
</comment>
<dbReference type="InterPro" id="IPR036188">
    <property type="entry name" value="FAD/NAD-bd_sf"/>
</dbReference>
<dbReference type="PRINTS" id="PR00368">
    <property type="entry name" value="FADPNR"/>
</dbReference>
<feature type="domain" description="FAD/NAD(P)-binding" evidence="3">
    <location>
        <begin position="6"/>
        <end position="131"/>
    </location>
</feature>